<accession>K5WUA1</accession>
<dbReference type="EMBL" id="JH930473">
    <property type="protein sequence ID" value="EKM54027.1"/>
    <property type="molecule type" value="Genomic_DNA"/>
</dbReference>
<gene>
    <name evidence="1" type="ORF">PHACADRAFT_98316</name>
</gene>
<dbReference type="HOGENOM" id="CLU_031314_0_0_1"/>
<protein>
    <submittedName>
        <fullName evidence="1">Uncharacterized protein</fullName>
    </submittedName>
</protein>
<dbReference type="Gene3D" id="3.60.130.30">
    <property type="match status" value="1"/>
</dbReference>
<evidence type="ECO:0000313" key="2">
    <source>
        <dbReference type="Proteomes" id="UP000008370"/>
    </source>
</evidence>
<dbReference type="AlphaFoldDB" id="K5WUA1"/>
<name>K5WUA1_PHACS</name>
<reference evidence="1 2" key="1">
    <citation type="journal article" date="2012" name="BMC Genomics">
        <title>Comparative genomics of the white-rot fungi, Phanerochaete carnosa and P. chrysosporium, to elucidate the genetic basis of the distinct wood types they colonize.</title>
        <authorList>
            <person name="Suzuki H."/>
            <person name="MacDonald J."/>
            <person name="Syed K."/>
            <person name="Salamov A."/>
            <person name="Hori C."/>
            <person name="Aerts A."/>
            <person name="Henrissat B."/>
            <person name="Wiebenga A."/>
            <person name="vanKuyk P.A."/>
            <person name="Barry K."/>
            <person name="Lindquist E."/>
            <person name="LaButti K."/>
            <person name="Lapidus A."/>
            <person name="Lucas S."/>
            <person name="Coutinho P."/>
            <person name="Gong Y."/>
            <person name="Samejima M."/>
            <person name="Mahadevan R."/>
            <person name="Abou-Zaid M."/>
            <person name="de Vries R.P."/>
            <person name="Igarashi K."/>
            <person name="Yadav J.S."/>
            <person name="Grigoriev I.V."/>
            <person name="Master E.R."/>
        </authorList>
    </citation>
    <scope>NUCLEOTIDE SEQUENCE [LARGE SCALE GENOMIC DNA]</scope>
    <source>
        <strain evidence="1 2">HHB-10118-sp</strain>
    </source>
</reference>
<proteinExistence type="predicted"/>
<dbReference type="KEGG" id="pco:PHACADRAFT_98316"/>
<keyword evidence="2" id="KW-1185">Reference proteome</keyword>
<sequence length="183" mass="20475">GVFAWYFPKLYREYVNNMRTLEKEHPYLHRNHPESVFAAASVNFGSAAALEHADFGNMANGICPVWCGGSFDPTKGGHIILRQFKLIIECPPGSIVLVPSAALRDGNTAIASGESRVSLTQYSAGRLFRWVRYGYQTWDSLRKKGKARADAEVSRNTRWKKEIEAFSTIDGLHEDRVAADLIV</sequence>
<feature type="non-terminal residue" evidence="1">
    <location>
        <position position="1"/>
    </location>
</feature>
<dbReference type="RefSeq" id="XP_007396732.1">
    <property type="nucleotide sequence ID" value="XM_007396670.1"/>
</dbReference>
<dbReference type="GeneID" id="18921008"/>
<dbReference type="InParanoid" id="K5WUA1"/>
<dbReference type="STRING" id="650164.K5WUA1"/>
<organism evidence="1 2">
    <name type="scientific">Phanerochaete carnosa (strain HHB-10118-sp)</name>
    <name type="common">White-rot fungus</name>
    <name type="synonym">Peniophora carnosa</name>
    <dbReference type="NCBI Taxonomy" id="650164"/>
    <lineage>
        <taxon>Eukaryota</taxon>
        <taxon>Fungi</taxon>
        <taxon>Dikarya</taxon>
        <taxon>Basidiomycota</taxon>
        <taxon>Agaricomycotina</taxon>
        <taxon>Agaricomycetes</taxon>
        <taxon>Polyporales</taxon>
        <taxon>Phanerochaetaceae</taxon>
        <taxon>Phanerochaete</taxon>
    </lineage>
</organism>
<dbReference type="Proteomes" id="UP000008370">
    <property type="component" value="Unassembled WGS sequence"/>
</dbReference>
<dbReference type="OrthoDB" id="2797114at2759"/>
<evidence type="ECO:0000313" key="1">
    <source>
        <dbReference type="EMBL" id="EKM54027.1"/>
    </source>
</evidence>